<proteinExistence type="predicted"/>
<gene>
    <name evidence="1" type="ORF">KAK10_07680</name>
</gene>
<sequence length="266" mass="30123">MQIIEAFSASKINNHALNEDGIFYNDAYVAVIDGVTNKASHSIWRPSPGVFTKNVLLDALRTMPSTFTVTNAYHYLNQVLAKQYPNLNYFTKNAKQRLQANAIIYSAYHQEVWFMGDCHCLIDNTYHQNVKKIDNLLSEVRSFVFAADTIDNTITRDNDIGRNAIWPFLQLEANLANTDNEFGYLVLDGLGNCPDKIKVLDATHAHSIILASDGYPILKDSLVQTEATLSELKNTDPLLIHTYKSTKGFNSKQQSFDDRTYLKFEI</sequence>
<organism evidence="1 2">
    <name type="scientific">Periweissella beninensis</name>
    <dbReference type="NCBI Taxonomy" id="504936"/>
    <lineage>
        <taxon>Bacteria</taxon>
        <taxon>Bacillati</taxon>
        <taxon>Bacillota</taxon>
        <taxon>Bacilli</taxon>
        <taxon>Lactobacillales</taxon>
        <taxon>Lactobacillaceae</taxon>
        <taxon>Periweissella</taxon>
    </lineage>
</organism>
<dbReference type="Proteomes" id="UP001057481">
    <property type="component" value="Unassembled WGS sequence"/>
</dbReference>
<dbReference type="RefSeq" id="WP_205143695.1">
    <property type="nucleotide sequence ID" value="NZ_JAFBDN010000009.1"/>
</dbReference>
<evidence type="ECO:0000313" key="1">
    <source>
        <dbReference type="EMBL" id="MCM2437786.1"/>
    </source>
</evidence>
<dbReference type="EMBL" id="JAGMVS010000068">
    <property type="protein sequence ID" value="MCM2437786.1"/>
    <property type="molecule type" value="Genomic_DNA"/>
</dbReference>
<protein>
    <submittedName>
        <fullName evidence="1">Uncharacterized protein</fullName>
    </submittedName>
</protein>
<keyword evidence="2" id="KW-1185">Reference proteome</keyword>
<reference evidence="1" key="1">
    <citation type="submission" date="2021-04" db="EMBL/GenBank/DDBJ databases">
        <title>Taxonomic assessment of Weissella genus.</title>
        <authorList>
            <person name="Fanelli F."/>
            <person name="Chieffi D."/>
            <person name="Dell'Aquila A."/>
            <person name="Gyu-Sung C."/>
            <person name="Franz C.M.A.P."/>
            <person name="Fusco V."/>
        </authorList>
    </citation>
    <scope>NUCLEOTIDE SEQUENCE</scope>
    <source>
        <strain evidence="1">LMG 25373</strain>
    </source>
</reference>
<comment type="caution">
    <text evidence="1">The sequence shown here is derived from an EMBL/GenBank/DDBJ whole genome shotgun (WGS) entry which is preliminary data.</text>
</comment>
<evidence type="ECO:0000313" key="2">
    <source>
        <dbReference type="Proteomes" id="UP001057481"/>
    </source>
</evidence>
<accession>A0ABT0VIX7</accession>
<name>A0ABT0VIX7_9LACO</name>